<reference evidence="13" key="1">
    <citation type="submission" date="2021-10" db="EMBL/GenBank/DDBJ databases">
        <title>Melipona bicolor Genome sequencing and assembly.</title>
        <authorList>
            <person name="Araujo N.S."/>
            <person name="Arias M.C."/>
        </authorList>
    </citation>
    <scope>NUCLEOTIDE SEQUENCE</scope>
    <source>
        <strain evidence="13">USP_2M_L1-L4_2017</strain>
        <tissue evidence="13">Whole body</tissue>
    </source>
</reference>
<sequence>MRARFVWWWKIIKQYLTNCTIHGVKYLVNDQLSYVERLFWLIFCALSWYGCANMINNVVRNYIQYPIALTTETTYLDWQTPFPTVAFCFTVISPIKKLFKGNPGLFTNSPDSKSLRESSEHLLSLYQTMRVPCEEFLAECTWNNVKFDCCTEFKELRKTGVGYCVAMNTFHSKPGVHLLNNLKLPMLNNVDKSDIPIKSGRTTRVEFTMQDTFNEDGVKKIAVEHRGCRFPEETQTDNLFNVYSSDSCYLEVIIERMIKLCGCVNFYYFMPRGARVCNGTEMLCIIENKMNIDVQSLKNEGCLPDCEGTSLVINHLEPLEYDSPSRMYGRLHFSLLSHPTMRYRRYVVNDLLDVIGGTVTNVFISSTTSKSELEVGIAPQSSNNEQSHSDVNTCLNLLTFQEVQALVNRAMGNDAAVKKFFLRSYSDKKLGFLGSHQRLSVEIKTPGKRDILSLFVKVVPYDLPAQAEYVLDKCAFLKEKIF</sequence>
<evidence type="ECO:0000256" key="8">
    <source>
        <dbReference type="ARBA" id="ARBA00023065"/>
    </source>
</evidence>
<evidence type="ECO:0000256" key="12">
    <source>
        <dbReference type="RuleBase" id="RU000679"/>
    </source>
</evidence>
<evidence type="ECO:0000256" key="2">
    <source>
        <dbReference type="ARBA" id="ARBA00007193"/>
    </source>
</evidence>
<protein>
    <recommendedName>
        <fullName evidence="15">Sodium channel protein Nach</fullName>
    </recommendedName>
</protein>
<evidence type="ECO:0008006" key="15">
    <source>
        <dbReference type="Google" id="ProtNLM"/>
    </source>
</evidence>
<evidence type="ECO:0000313" key="14">
    <source>
        <dbReference type="Proteomes" id="UP001177670"/>
    </source>
</evidence>
<evidence type="ECO:0000256" key="10">
    <source>
        <dbReference type="ARBA" id="ARBA00023201"/>
    </source>
</evidence>
<organism evidence="13 14">
    <name type="scientific">Melipona bicolor</name>
    <dbReference type="NCBI Taxonomy" id="60889"/>
    <lineage>
        <taxon>Eukaryota</taxon>
        <taxon>Metazoa</taxon>
        <taxon>Ecdysozoa</taxon>
        <taxon>Arthropoda</taxon>
        <taxon>Hexapoda</taxon>
        <taxon>Insecta</taxon>
        <taxon>Pterygota</taxon>
        <taxon>Neoptera</taxon>
        <taxon>Endopterygota</taxon>
        <taxon>Hymenoptera</taxon>
        <taxon>Apocrita</taxon>
        <taxon>Aculeata</taxon>
        <taxon>Apoidea</taxon>
        <taxon>Anthophila</taxon>
        <taxon>Apidae</taxon>
        <taxon>Melipona</taxon>
    </lineage>
</organism>
<dbReference type="EMBL" id="JAHYIQ010000003">
    <property type="protein sequence ID" value="KAK1133749.1"/>
    <property type="molecule type" value="Genomic_DNA"/>
</dbReference>
<keyword evidence="8 12" id="KW-0406">Ion transport</keyword>
<keyword evidence="4 12" id="KW-0894">Sodium channel</keyword>
<gene>
    <name evidence="13" type="ORF">K0M31_011544</name>
</gene>
<evidence type="ECO:0000313" key="13">
    <source>
        <dbReference type="EMBL" id="KAK1133749.1"/>
    </source>
</evidence>
<dbReference type="GO" id="GO:0015280">
    <property type="term" value="F:ligand-gated sodium channel activity"/>
    <property type="evidence" value="ECO:0007669"/>
    <property type="project" value="TreeGrafter"/>
</dbReference>
<keyword evidence="9" id="KW-0472">Membrane</keyword>
<keyword evidence="3 12" id="KW-0813">Transport</keyword>
<evidence type="ECO:0000256" key="11">
    <source>
        <dbReference type="ARBA" id="ARBA00023303"/>
    </source>
</evidence>
<keyword evidence="10 12" id="KW-0739">Sodium transport</keyword>
<comment type="similarity">
    <text evidence="2 12">Belongs to the amiloride-sensitive sodium channel (TC 1.A.6) family.</text>
</comment>
<evidence type="ECO:0000256" key="7">
    <source>
        <dbReference type="ARBA" id="ARBA00023053"/>
    </source>
</evidence>
<dbReference type="GO" id="GO:0005886">
    <property type="term" value="C:plasma membrane"/>
    <property type="evidence" value="ECO:0007669"/>
    <property type="project" value="TreeGrafter"/>
</dbReference>
<evidence type="ECO:0000256" key="9">
    <source>
        <dbReference type="ARBA" id="ARBA00023136"/>
    </source>
</evidence>
<keyword evidence="7" id="KW-0915">Sodium</keyword>
<dbReference type="InterPro" id="IPR001873">
    <property type="entry name" value="ENaC"/>
</dbReference>
<accession>A0AA40G9Z6</accession>
<dbReference type="AlphaFoldDB" id="A0AA40G9Z6"/>
<name>A0AA40G9Z6_9HYME</name>
<dbReference type="Gene3D" id="1.10.287.820">
    <property type="entry name" value="Acid-sensing ion channel domain"/>
    <property type="match status" value="1"/>
</dbReference>
<keyword evidence="5 12" id="KW-0812">Transmembrane</keyword>
<evidence type="ECO:0000256" key="5">
    <source>
        <dbReference type="ARBA" id="ARBA00022692"/>
    </source>
</evidence>
<dbReference type="PANTHER" id="PTHR11690:SF175">
    <property type="entry name" value="PICKPOCKET 13-RELATED"/>
    <property type="match status" value="1"/>
</dbReference>
<dbReference type="Proteomes" id="UP001177670">
    <property type="component" value="Unassembled WGS sequence"/>
</dbReference>
<evidence type="ECO:0000256" key="6">
    <source>
        <dbReference type="ARBA" id="ARBA00022989"/>
    </source>
</evidence>
<keyword evidence="11 12" id="KW-0407">Ion channel</keyword>
<evidence type="ECO:0000256" key="4">
    <source>
        <dbReference type="ARBA" id="ARBA00022461"/>
    </source>
</evidence>
<dbReference type="Pfam" id="PF00858">
    <property type="entry name" value="ASC"/>
    <property type="match status" value="2"/>
</dbReference>
<comment type="subcellular location">
    <subcellularLocation>
        <location evidence="1">Membrane</location>
        <topology evidence="1">Multi-pass membrane protein</topology>
    </subcellularLocation>
</comment>
<dbReference type="PANTHER" id="PTHR11690">
    <property type="entry name" value="AMILORIDE-SENSITIVE SODIUM CHANNEL-RELATED"/>
    <property type="match status" value="1"/>
</dbReference>
<proteinExistence type="inferred from homology"/>
<comment type="caution">
    <text evidence="13">The sequence shown here is derived from an EMBL/GenBank/DDBJ whole genome shotgun (WGS) entry which is preliminary data.</text>
</comment>
<keyword evidence="6" id="KW-1133">Transmembrane helix</keyword>
<evidence type="ECO:0000256" key="3">
    <source>
        <dbReference type="ARBA" id="ARBA00022448"/>
    </source>
</evidence>
<evidence type="ECO:0000256" key="1">
    <source>
        <dbReference type="ARBA" id="ARBA00004141"/>
    </source>
</evidence>
<keyword evidence="14" id="KW-1185">Reference proteome</keyword>